<sequence>MGTPVRSIIAEAVLDALALVLPVRCSGCGAPDRAVCEDCRRLFVGGVLRRETEGLPVFSAAPYGGATARILASYKDGGRLDAAPALGSALRHVLTQMPAPRDGPVLLVPVPTTRAAVRRRGVAPLEGIARAARVPFLDALAVGRRVVDQSRLGASDRAENLAGAFRARRPLPGAQVVLLDDIVTTGATLREAARALGEAGALVQSAVTLAATPRHHAPPTPLHQKAE</sequence>
<dbReference type="InterPro" id="IPR000836">
    <property type="entry name" value="PRTase_dom"/>
</dbReference>
<dbReference type="Gene3D" id="3.40.50.2020">
    <property type="match status" value="1"/>
</dbReference>
<dbReference type="SUPFAM" id="SSF53271">
    <property type="entry name" value="PRTase-like"/>
    <property type="match status" value="1"/>
</dbReference>
<dbReference type="CDD" id="cd06223">
    <property type="entry name" value="PRTases_typeI"/>
    <property type="match status" value="1"/>
</dbReference>
<dbReference type="PANTHER" id="PTHR47505">
    <property type="entry name" value="DNA UTILIZATION PROTEIN YHGH"/>
    <property type="match status" value="1"/>
</dbReference>
<reference evidence="3 4" key="1">
    <citation type="submission" date="2018-05" db="EMBL/GenBank/DDBJ databases">
        <title>Amnibacterium sp. M8JJ-5, whole genome shotgun sequence.</title>
        <authorList>
            <person name="Tuo L."/>
        </authorList>
    </citation>
    <scope>NUCLEOTIDE SEQUENCE [LARGE SCALE GENOMIC DNA]</scope>
    <source>
        <strain evidence="3 4">M8JJ-5</strain>
    </source>
</reference>
<evidence type="ECO:0000256" key="1">
    <source>
        <dbReference type="ARBA" id="ARBA00008007"/>
    </source>
</evidence>
<dbReference type="OrthoDB" id="5242900at2"/>
<dbReference type="InterPro" id="IPR051910">
    <property type="entry name" value="ComF/GntX_DNA_util-trans"/>
</dbReference>
<dbReference type="Pfam" id="PF00156">
    <property type="entry name" value="Pribosyltran"/>
    <property type="match status" value="1"/>
</dbReference>
<keyword evidence="4" id="KW-1185">Reference proteome</keyword>
<evidence type="ECO:0000313" key="3">
    <source>
        <dbReference type="EMBL" id="PVZ95935.1"/>
    </source>
</evidence>
<dbReference type="Proteomes" id="UP000244893">
    <property type="component" value="Unassembled WGS sequence"/>
</dbReference>
<gene>
    <name evidence="3" type="ORF">DDQ50_05595</name>
</gene>
<comment type="similarity">
    <text evidence="1">Belongs to the ComF/GntX family.</text>
</comment>
<proteinExistence type="inferred from homology"/>
<protein>
    <recommendedName>
        <fullName evidence="2">Phosphoribosyltransferase domain-containing protein</fullName>
    </recommendedName>
</protein>
<evidence type="ECO:0000313" key="4">
    <source>
        <dbReference type="Proteomes" id="UP000244893"/>
    </source>
</evidence>
<evidence type="ECO:0000259" key="2">
    <source>
        <dbReference type="Pfam" id="PF00156"/>
    </source>
</evidence>
<dbReference type="AlphaFoldDB" id="A0A2V1HTL7"/>
<dbReference type="RefSeq" id="WP_116755669.1">
    <property type="nucleotide sequence ID" value="NZ_JBHUEX010000001.1"/>
</dbReference>
<dbReference type="PANTHER" id="PTHR47505:SF1">
    <property type="entry name" value="DNA UTILIZATION PROTEIN YHGH"/>
    <property type="match status" value="1"/>
</dbReference>
<organism evidence="3 4">
    <name type="scientific">Amnibacterium flavum</name>
    <dbReference type="NCBI Taxonomy" id="2173173"/>
    <lineage>
        <taxon>Bacteria</taxon>
        <taxon>Bacillati</taxon>
        <taxon>Actinomycetota</taxon>
        <taxon>Actinomycetes</taxon>
        <taxon>Micrococcales</taxon>
        <taxon>Microbacteriaceae</taxon>
        <taxon>Amnibacterium</taxon>
    </lineage>
</organism>
<name>A0A2V1HTL7_9MICO</name>
<dbReference type="InterPro" id="IPR029057">
    <property type="entry name" value="PRTase-like"/>
</dbReference>
<accession>A0A2V1HTL7</accession>
<comment type="caution">
    <text evidence="3">The sequence shown here is derived from an EMBL/GenBank/DDBJ whole genome shotgun (WGS) entry which is preliminary data.</text>
</comment>
<dbReference type="EMBL" id="QEOP01000001">
    <property type="protein sequence ID" value="PVZ95935.1"/>
    <property type="molecule type" value="Genomic_DNA"/>
</dbReference>
<feature type="domain" description="Phosphoribosyltransferase" evidence="2">
    <location>
        <begin position="116"/>
        <end position="210"/>
    </location>
</feature>